<feature type="domain" description="Protein kinase" evidence="1">
    <location>
        <begin position="12"/>
        <end position="279"/>
    </location>
</feature>
<dbReference type="InterPro" id="IPR011009">
    <property type="entry name" value="Kinase-like_dom_sf"/>
</dbReference>
<dbReference type="PROSITE" id="PS50011">
    <property type="entry name" value="PROTEIN_KINASE_DOM"/>
    <property type="match status" value="1"/>
</dbReference>
<proteinExistence type="predicted"/>
<dbReference type="InterPro" id="IPR000719">
    <property type="entry name" value="Prot_kinase_dom"/>
</dbReference>
<comment type="caution">
    <text evidence="2">The sequence shown here is derived from an EMBL/GenBank/DDBJ whole genome shotgun (WGS) entry which is preliminary data.</text>
</comment>
<dbReference type="SUPFAM" id="SSF56112">
    <property type="entry name" value="Protein kinase-like (PK-like)"/>
    <property type="match status" value="1"/>
</dbReference>
<dbReference type="SMART" id="SM00220">
    <property type="entry name" value="S_TKc"/>
    <property type="match status" value="1"/>
</dbReference>
<name>A0ABR2H734_9EUKA</name>
<dbReference type="Pfam" id="PF00069">
    <property type="entry name" value="Pkinase"/>
    <property type="match status" value="1"/>
</dbReference>
<dbReference type="PANTHER" id="PTHR24347">
    <property type="entry name" value="SERINE/THREONINE-PROTEIN KINASE"/>
    <property type="match status" value="1"/>
</dbReference>
<gene>
    <name evidence="2" type="ORF">M9Y10_027164</name>
</gene>
<reference evidence="2 3" key="1">
    <citation type="submission" date="2024-04" db="EMBL/GenBank/DDBJ databases">
        <title>Tritrichomonas musculus Genome.</title>
        <authorList>
            <person name="Alves-Ferreira E."/>
            <person name="Grigg M."/>
            <person name="Lorenzi H."/>
            <person name="Galac M."/>
        </authorList>
    </citation>
    <scope>NUCLEOTIDE SEQUENCE [LARGE SCALE GENOMIC DNA]</scope>
    <source>
        <strain evidence="2 3">EAF2021</strain>
    </source>
</reference>
<dbReference type="Proteomes" id="UP001470230">
    <property type="component" value="Unassembled WGS sequence"/>
</dbReference>
<evidence type="ECO:0000313" key="2">
    <source>
        <dbReference type="EMBL" id="KAK8841542.1"/>
    </source>
</evidence>
<protein>
    <recommendedName>
        <fullName evidence="1">Protein kinase domain-containing protein</fullName>
    </recommendedName>
</protein>
<dbReference type="InterPro" id="IPR008271">
    <property type="entry name" value="Ser/Thr_kinase_AS"/>
</dbReference>
<evidence type="ECO:0000313" key="3">
    <source>
        <dbReference type="Proteomes" id="UP001470230"/>
    </source>
</evidence>
<dbReference type="Gene3D" id="1.10.510.10">
    <property type="entry name" value="Transferase(Phosphotransferase) domain 1"/>
    <property type="match status" value="1"/>
</dbReference>
<evidence type="ECO:0000259" key="1">
    <source>
        <dbReference type="PROSITE" id="PS50011"/>
    </source>
</evidence>
<keyword evidence="3" id="KW-1185">Reference proteome</keyword>
<sequence>MDTLAGQTIGDYTLTAYITETYLSVIYESIDTKSVNCTKLAIKLLKHTNSREQVTEEININLNCKCFYTMPVMGIVENVPSDFLIAIVMPNAIGRDLFQMVLDYGQLSEDIVSQIAYAGLKALQYLHNNFIIHRDIKPDNFFLMDDSITKLDIVLGDFGHATHFNPGQKLTDFKIGTLIYNAPEIINNNPYDERVDIWSLGATLYFTLSGCYAFPDPREDNNPLSEQYTKRLITKGQYEMEFGLWEEISPEAKDFVSSMLQVDPDNRPTIADLLNHPFIRNHYVEYNKQRNRTEGKTLIIDESFRQADEFLDEND</sequence>
<dbReference type="EMBL" id="JAPFFF010000041">
    <property type="protein sequence ID" value="KAK8841542.1"/>
    <property type="molecule type" value="Genomic_DNA"/>
</dbReference>
<accession>A0ABR2H734</accession>
<organism evidence="2 3">
    <name type="scientific">Tritrichomonas musculus</name>
    <dbReference type="NCBI Taxonomy" id="1915356"/>
    <lineage>
        <taxon>Eukaryota</taxon>
        <taxon>Metamonada</taxon>
        <taxon>Parabasalia</taxon>
        <taxon>Tritrichomonadida</taxon>
        <taxon>Tritrichomonadidae</taxon>
        <taxon>Tritrichomonas</taxon>
    </lineage>
</organism>
<dbReference type="PROSITE" id="PS00108">
    <property type="entry name" value="PROTEIN_KINASE_ST"/>
    <property type="match status" value="1"/>
</dbReference>